<gene>
    <name evidence="2" type="ORF">A6048_06500</name>
</gene>
<dbReference type="KEGG" id="dpc:A6048_06500"/>
<feature type="signal peptide" evidence="1">
    <location>
        <begin position="1"/>
        <end position="27"/>
    </location>
</feature>
<accession>A0AAD0NPQ5</accession>
<evidence type="ECO:0008006" key="4">
    <source>
        <dbReference type="Google" id="ProtNLM"/>
    </source>
</evidence>
<keyword evidence="1" id="KW-0732">Signal</keyword>
<dbReference type="Proteomes" id="UP000244903">
    <property type="component" value="Chromosome"/>
</dbReference>
<evidence type="ECO:0000313" key="3">
    <source>
        <dbReference type="Proteomes" id="UP000244903"/>
    </source>
</evidence>
<organism evidence="2 3">
    <name type="scientific">Dietzia psychralcaliphila</name>
    <dbReference type="NCBI Taxonomy" id="139021"/>
    <lineage>
        <taxon>Bacteria</taxon>
        <taxon>Bacillati</taxon>
        <taxon>Actinomycetota</taxon>
        <taxon>Actinomycetes</taxon>
        <taxon>Mycobacteriales</taxon>
        <taxon>Dietziaceae</taxon>
        <taxon>Dietzia</taxon>
    </lineage>
</organism>
<sequence length="232" mass="23681">MAALPIRTLALISALAVGLGSPAVAHAQIPGAIDAGTVVITDSNRLVVSVDAAQATATNVTGRIQNTTGTGFRCATPGVQGLEYPGQVTEAEIVARSMRYYANNIFQPIGGVGLDITGIELDPMPIGSLLDILPTGSFNKALGATRSDLMDIRSAQEAARVAGHTGDPRVGGNVAFNVGANASVTWSAQLGTPASGQRSDFQAAALFFCTETTGARRAHVFAGYEGGLAPTL</sequence>
<name>A0AAD0NPQ5_9ACTN</name>
<dbReference type="EMBL" id="CP015453">
    <property type="protein sequence ID" value="AWH95189.1"/>
    <property type="molecule type" value="Genomic_DNA"/>
</dbReference>
<dbReference type="RefSeq" id="WP_107748326.1">
    <property type="nucleotide sequence ID" value="NZ_CP015453.1"/>
</dbReference>
<evidence type="ECO:0000313" key="2">
    <source>
        <dbReference type="EMBL" id="AWH95189.1"/>
    </source>
</evidence>
<evidence type="ECO:0000256" key="1">
    <source>
        <dbReference type="SAM" id="SignalP"/>
    </source>
</evidence>
<protein>
    <recommendedName>
        <fullName evidence="4">MspA protein</fullName>
    </recommendedName>
</protein>
<reference evidence="2 3" key="1">
    <citation type="submission" date="2016-04" db="EMBL/GenBank/DDBJ databases">
        <title>Complete genome sequence of the haloalkaliphilic hydrocarbon-degrading bacterium Dietzia psychralcaliphila ILA-1T, isolated from a drain of a fish product-processing plant.</title>
        <authorList>
            <person name="Zhao J."/>
            <person name="Hu B."/>
            <person name="Geng S."/>
            <person name="Nie Y."/>
            <person name="Tang Y."/>
        </authorList>
    </citation>
    <scope>NUCLEOTIDE SEQUENCE [LARGE SCALE GENOMIC DNA]</scope>
    <source>
        <strain evidence="2 3">ILA-1</strain>
    </source>
</reference>
<proteinExistence type="predicted"/>
<feature type="chain" id="PRO_5042290577" description="MspA protein" evidence="1">
    <location>
        <begin position="28"/>
        <end position="232"/>
    </location>
</feature>
<keyword evidence="3" id="KW-1185">Reference proteome</keyword>
<dbReference type="AlphaFoldDB" id="A0AAD0NPQ5"/>